<proteinExistence type="predicted"/>
<reference evidence="1 2" key="1">
    <citation type="submission" date="2021-06" db="EMBL/GenBank/DDBJ databases">
        <authorList>
            <person name="Palmer J.M."/>
        </authorList>
    </citation>
    <scope>NUCLEOTIDE SEQUENCE [LARGE SCALE GENOMIC DNA]</scope>
    <source>
        <strain evidence="1 2">XC_2019</strain>
        <tissue evidence="1">Muscle</tissue>
    </source>
</reference>
<dbReference type="EMBL" id="JAHRIN010042442">
    <property type="protein sequence ID" value="MEQ2205982.1"/>
    <property type="molecule type" value="Genomic_DNA"/>
</dbReference>
<protein>
    <submittedName>
        <fullName evidence="1">Uncharacterized protein</fullName>
    </submittedName>
</protein>
<accession>A0ABV0RCV3</accession>
<organism evidence="1 2">
    <name type="scientific">Xenoophorus captivus</name>
    <dbReference type="NCBI Taxonomy" id="1517983"/>
    <lineage>
        <taxon>Eukaryota</taxon>
        <taxon>Metazoa</taxon>
        <taxon>Chordata</taxon>
        <taxon>Craniata</taxon>
        <taxon>Vertebrata</taxon>
        <taxon>Euteleostomi</taxon>
        <taxon>Actinopterygii</taxon>
        <taxon>Neopterygii</taxon>
        <taxon>Teleostei</taxon>
        <taxon>Neoteleostei</taxon>
        <taxon>Acanthomorphata</taxon>
        <taxon>Ovalentaria</taxon>
        <taxon>Atherinomorphae</taxon>
        <taxon>Cyprinodontiformes</taxon>
        <taxon>Goodeidae</taxon>
        <taxon>Xenoophorus</taxon>
    </lineage>
</organism>
<name>A0ABV0RCV3_9TELE</name>
<evidence type="ECO:0000313" key="2">
    <source>
        <dbReference type="Proteomes" id="UP001434883"/>
    </source>
</evidence>
<evidence type="ECO:0000313" key="1">
    <source>
        <dbReference type="EMBL" id="MEQ2205982.1"/>
    </source>
</evidence>
<comment type="caution">
    <text evidence="1">The sequence shown here is derived from an EMBL/GenBank/DDBJ whole genome shotgun (WGS) entry which is preliminary data.</text>
</comment>
<gene>
    <name evidence="1" type="ORF">XENOCAPTIV_020149</name>
</gene>
<sequence length="102" mass="11349">MDRCLLVNMRQVMCPFEQQRGSDYAENIVSTLAVGTDFPSGLLSYIRFFSALPVRKLNNPRSNNGSVLTGCNILATRSCCCNARGFFSFLHFSPPATAFKMQ</sequence>
<dbReference type="Proteomes" id="UP001434883">
    <property type="component" value="Unassembled WGS sequence"/>
</dbReference>
<keyword evidence="2" id="KW-1185">Reference proteome</keyword>